<evidence type="ECO:0000313" key="2">
    <source>
        <dbReference type="EMBL" id="KAF4629423.1"/>
    </source>
</evidence>
<gene>
    <name evidence="2" type="ORF">G7Y89_g8719</name>
</gene>
<feature type="compositionally biased region" description="Low complexity" evidence="1">
    <location>
        <begin position="300"/>
        <end position="312"/>
    </location>
</feature>
<evidence type="ECO:0000313" key="3">
    <source>
        <dbReference type="Proteomes" id="UP000566819"/>
    </source>
</evidence>
<feature type="region of interest" description="Disordered" evidence="1">
    <location>
        <begin position="298"/>
        <end position="320"/>
    </location>
</feature>
<dbReference type="Proteomes" id="UP000566819">
    <property type="component" value="Unassembled WGS sequence"/>
</dbReference>
<protein>
    <submittedName>
        <fullName evidence="2">Uncharacterized protein</fullName>
    </submittedName>
</protein>
<name>A0A8H4RGZ6_9HELO</name>
<organism evidence="2 3">
    <name type="scientific">Cudoniella acicularis</name>
    <dbReference type="NCBI Taxonomy" id="354080"/>
    <lineage>
        <taxon>Eukaryota</taxon>
        <taxon>Fungi</taxon>
        <taxon>Dikarya</taxon>
        <taxon>Ascomycota</taxon>
        <taxon>Pezizomycotina</taxon>
        <taxon>Leotiomycetes</taxon>
        <taxon>Helotiales</taxon>
        <taxon>Tricladiaceae</taxon>
        <taxon>Cudoniella</taxon>
    </lineage>
</organism>
<keyword evidence="3" id="KW-1185">Reference proteome</keyword>
<comment type="caution">
    <text evidence="2">The sequence shown here is derived from an EMBL/GenBank/DDBJ whole genome shotgun (WGS) entry which is preliminary data.</text>
</comment>
<sequence>MITKRFLRLAVGFPKFQVRVGSHDLSQFQPPPSSFYRRIRFQLSSNFKLFYIDLQPGNWFRYSDDYLIAVHNTSSPRVPSLLAYAQPKKGQKRKAHFAIVRLPLNMFPSAHALPNSDFKKDEPIQQIELPASVGASTFKGDSETKTQPTEPQMPPMPSNFTDESKIPSEIADPCKELLLNNQIMPNNQTQEMLPETSNTTDTTACNEFHADTGMATMEEIFAASSYTKPSRRDLIVVPTIGWSPRMQLLATAKELFGYPQEPIPTIWLTEALSNYKLQSRTNTMTPIEKPPKTLIRRADSTSNSYSDNSTMSKPDTITVTEGPRTVTSTLANVSSTSSSFSHGSKTGELTDERASKCALATSDPPAKKTTQTYCWESKAYTNTYTYNECQYGAMRNNCC</sequence>
<feature type="region of interest" description="Disordered" evidence="1">
    <location>
        <begin position="130"/>
        <end position="161"/>
    </location>
</feature>
<evidence type="ECO:0000256" key="1">
    <source>
        <dbReference type="SAM" id="MobiDB-lite"/>
    </source>
</evidence>
<accession>A0A8H4RGZ6</accession>
<dbReference type="EMBL" id="JAAMPI010000678">
    <property type="protein sequence ID" value="KAF4629423.1"/>
    <property type="molecule type" value="Genomic_DNA"/>
</dbReference>
<dbReference type="AlphaFoldDB" id="A0A8H4RGZ6"/>
<reference evidence="2 3" key="1">
    <citation type="submission" date="2020-03" db="EMBL/GenBank/DDBJ databases">
        <title>Draft Genome Sequence of Cudoniella acicularis.</title>
        <authorList>
            <person name="Buettner E."/>
            <person name="Kellner H."/>
        </authorList>
    </citation>
    <scope>NUCLEOTIDE SEQUENCE [LARGE SCALE GENOMIC DNA]</scope>
    <source>
        <strain evidence="2 3">DSM 108380</strain>
    </source>
</reference>
<proteinExistence type="predicted"/>